<protein>
    <submittedName>
        <fullName evidence="2">Uncharacterized protein</fullName>
    </submittedName>
</protein>
<sequence length="92" mass="10106">MRRGRLEGLEAAGQVVVQQRGRCVARSDVATDSELEEDIVLVAGFRPQAAHLWTVDHRNDVLVRSERGESRPNPQFEIDSNSAIASPPSNPS</sequence>
<organism evidence="2 3">
    <name type="scientific">Musa troglodytarum</name>
    <name type="common">fe'i banana</name>
    <dbReference type="NCBI Taxonomy" id="320322"/>
    <lineage>
        <taxon>Eukaryota</taxon>
        <taxon>Viridiplantae</taxon>
        <taxon>Streptophyta</taxon>
        <taxon>Embryophyta</taxon>
        <taxon>Tracheophyta</taxon>
        <taxon>Spermatophyta</taxon>
        <taxon>Magnoliopsida</taxon>
        <taxon>Liliopsida</taxon>
        <taxon>Zingiberales</taxon>
        <taxon>Musaceae</taxon>
        <taxon>Musa</taxon>
    </lineage>
</organism>
<feature type="non-terminal residue" evidence="2">
    <location>
        <position position="92"/>
    </location>
</feature>
<evidence type="ECO:0000313" key="2">
    <source>
        <dbReference type="EMBL" id="URD91883.1"/>
    </source>
</evidence>
<reference evidence="2" key="1">
    <citation type="submission" date="2022-05" db="EMBL/GenBank/DDBJ databases">
        <title>The Musa troglodytarum L. genome provides insights into the mechanism of non-climacteric behaviour and enrichment of carotenoids.</title>
        <authorList>
            <person name="Wang J."/>
        </authorList>
    </citation>
    <scope>NUCLEOTIDE SEQUENCE</scope>
    <source>
        <tissue evidence="2">Leaf</tissue>
    </source>
</reference>
<accession>A0A9E7FAE4</accession>
<gene>
    <name evidence="2" type="ORF">MUK42_33124</name>
</gene>
<dbReference type="EMBL" id="CP097505">
    <property type="protein sequence ID" value="URD91883.1"/>
    <property type="molecule type" value="Genomic_DNA"/>
</dbReference>
<evidence type="ECO:0000313" key="3">
    <source>
        <dbReference type="Proteomes" id="UP001055439"/>
    </source>
</evidence>
<dbReference type="AlphaFoldDB" id="A0A9E7FAE4"/>
<proteinExistence type="predicted"/>
<keyword evidence="3" id="KW-1185">Reference proteome</keyword>
<feature type="region of interest" description="Disordered" evidence="1">
    <location>
        <begin position="65"/>
        <end position="92"/>
    </location>
</feature>
<dbReference type="Proteomes" id="UP001055439">
    <property type="component" value="Chromosome 3"/>
</dbReference>
<feature type="compositionally biased region" description="Low complexity" evidence="1">
    <location>
        <begin position="80"/>
        <end position="92"/>
    </location>
</feature>
<name>A0A9E7FAE4_9LILI</name>
<evidence type="ECO:0000256" key="1">
    <source>
        <dbReference type="SAM" id="MobiDB-lite"/>
    </source>
</evidence>